<sequence>MMFKVALTLATSIILTVALAVPTGGAALPQAQQLGSALQYDASAAIPNPPWTSDQSVSVLASPPILLTAVPSPVSGYTSGGETYAPGFCSFHLQLFNQCLHTPSEGWHSQMLAMLYSMQDNNRKTVVAYPEGAGRIDNRAMGLMGMGNFKLAYNGADEQMYFSYDKPGGWWSTATKDDGHAFGLCSWGAWTRGSGVCDDKATVMPRLSDMTCVFKC</sequence>
<name>A0A6A5T6P2_9PLEO</name>
<gene>
    <name evidence="2" type="ORF">EJ02DRAFT_420058</name>
</gene>
<dbReference type="EMBL" id="ML976014">
    <property type="protein sequence ID" value="KAF1944747.1"/>
    <property type="molecule type" value="Genomic_DNA"/>
</dbReference>
<keyword evidence="1" id="KW-0732">Signal</keyword>
<evidence type="ECO:0000313" key="2">
    <source>
        <dbReference type="EMBL" id="KAF1944747.1"/>
    </source>
</evidence>
<feature type="chain" id="PRO_5025379946" evidence="1">
    <location>
        <begin position="21"/>
        <end position="216"/>
    </location>
</feature>
<organism evidence="2 3">
    <name type="scientific">Clathrospora elynae</name>
    <dbReference type="NCBI Taxonomy" id="706981"/>
    <lineage>
        <taxon>Eukaryota</taxon>
        <taxon>Fungi</taxon>
        <taxon>Dikarya</taxon>
        <taxon>Ascomycota</taxon>
        <taxon>Pezizomycotina</taxon>
        <taxon>Dothideomycetes</taxon>
        <taxon>Pleosporomycetidae</taxon>
        <taxon>Pleosporales</taxon>
        <taxon>Diademaceae</taxon>
        <taxon>Clathrospora</taxon>
    </lineage>
</organism>
<feature type="signal peptide" evidence="1">
    <location>
        <begin position="1"/>
        <end position="20"/>
    </location>
</feature>
<reference evidence="2" key="1">
    <citation type="journal article" date="2020" name="Stud. Mycol.">
        <title>101 Dothideomycetes genomes: a test case for predicting lifestyles and emergence of pathogens.</title>
        <authorList>
            <person name="Haridas S."/>
            <person name="Albert R."/>
            <person name="Binder M."/>
            <person name="Bloem J."/>
            <person name="Labutti K."/>
            <person name="Salamov A."/>
            <person name="Andreopoulos B."/>
            <person name="Baker S."/>
            <person name="Barry K."/>
            <person name="Bills G."/>
            <person name="Bluhm B."/>
            <person name="Cannon C."/>
            <person name="Castanera R."/>
            <person name="Culley D."/>
            <person name="Daum C."/>
            <person name="Ezra D."/>
            <person name="Gonzalez J."/>
            <person name="Henrissat B."/>
            <person name="Kuo A."/>
            <person name="Liang C."/>
            <person name="Lipzen A."/>
            <person name="Lutzoni F."/>
            <person name="Magnuson J."/>
            <person name="Mondo S."/>
            <person name="Nolan M."/>
            <person name="Ohm R."/>
            <person name="Pangilinan J."/>
            <person name="Park H.-J."/>
            <person name="Ramirez L."/>
            <person name="Alfaro M."/>
            <person name="Sun H."/>
            <person name="Tritt A."/>
            <person name="Yoshinaga Y."/>
            <person name="Zwiers L.-H."/>
            <person name="Turgeon B."/>
            <person name="Goodwin S."/>
            <person name="Spatafora J."/>
            <person name="Crous P."/>
            <person name="Grigoriev I."/>
        </authorList>
    </citation>
    <scope>NUCLEOTIDE SEQUENCE</scope>
    <source>
        <strain evidence="2">CBS 161.51</strain>
    </source>
</reference>
<dbReference type="AlphaFoldDB" id="A0A6A5T6P2"/>
<dbReference type="Proteomes" id="UP000800038">
    <property type="component" value="Unassembled WGS sequence"/>
</dbReference>
<evidence type="ECO:0000256" key="1">
    <source>
        <dbReference type="SAM" id="SignalP"/>
    </source>
</evidence>
<accession>A0A6A5T6P2</accession>
<proteinExistence type="predicted"/>
<dbReference type="OrthoDB" id="3790289at2759"/>
<keyword evidence="3" id="KW-1185">Reference proteome</keyword>
<evidence type="ECO:0000313" key="3">
    <source>
        <dbReference type="Proteomes" id="UP000800038"/>
    </source>
</evidence>
<protein>
    <submittedName>
        <fullName evidence="2">Uncharacterized protein</fullName>
    </submittedName>
</protein>